<organism evidence="2 3">
    <name type="scientific">Venturia inaequalis</name>
    <name type="common">Apple scab fungus</name>
    <dbReference type="NCBI Taxonomy" id="5025"/>
    <lineage>
        <taxon>Eukaryota</taxon>
        <taxon>Fungi</taxon>
        <taxon>Dikarya</taxon>
        <taxon>Ascomycota</taxon>
        <taxon>Pezizomycotina</taxon>
        <taxon>Dothideomycetes</taxon>
        <taxon>Pleosporomycetidae</taxon>
        <taxon>Venturiales</taxon>
        <taxon>Venturiaceae</taxon>
        <taxon>Venturia</taxon>
    </lineage>
</organism>
<feature type="region of interest" description="Disordered" evidence="1">
    <location>
        <begin position="160"/>
        <end position="180"/>
    </location>
</feature>
<proteinExistence type="predicted"/>
<dbReference type="Proteomes" id="UP000433883">
    <property type="component" value="Unassembled WGS sequence"/>
</dbReference>
<name>A0A8H3UU78_VENIN</name>
<feature type="compositionally biased region" description="Basic and acidic residues" evidence="1">
    <location>
        <begin position="93"/>
        <end position="105"/>
    </location>
</feature>
<evidence type="ECO:0000313" key="2">
    <source>
        <dbReference type="EMBL" id="KAE9974869.1"/>
    </source>
</evidence>
<feature type="region of interest" description="Disordered" evidence="1">
    <location>
        <begin position="83"/>
        <end position="118"/>
    </location>
</feature>
<evidence type="ECO:0000256" key="1">
    <source>
        <dbReference type="SAM" id="MobiDB-lite"/>
    </source>
</evidence>
<dbReference type="EMBL" id="WNWQ01000193">
    <property type="protein sequence ID" value="KAE9974869.1"/>
    <property type="molecule type" value="Genomic_DNA"/>
</dbReference>
<reference evidence="2 3" key="1">
    <citation type="submission" date="2019-11" db="EMBL/GenBank/DDBJ databases">
        <title>Venturia inaequalis Genome Resource.</title>
        <authorList>
            <person name="Lichtner F.J."/>
        </authorList>
    </citation>
    <scope>NUCLEOTIDE SEQUENCE [LARGE SCALE GENOMIC DNA]</scope>
    <source>
        <strain evidence="2">Bline_iso_100314</strain>
    </source>
</reference>
<sequence>MLGRPLQVDIARGQDQPIEPQVEPVRESAGEPSKEAAAHDHRETKARHSFSPINPHGFQPFSGGFATRRMLGRPLQVGIARGQDQPFESPIEPPKEAAHDRREVYDTPPTNPLEGEKDLATKVGSYAKESANEASKDTTQSPVILLSFAEAKDFVEDVTATQTTPDTASQGQYEGGGGRPISPRFLHEVVSASQLIPDSLKYTFPLPPVGENEDGFGINTPTLHSQPEEHESHDIEMLNSPLVDAEDARADTEEEDDSWFGFDLDAMHPHEEPDFQFVETQAYKNNAETKLSERRLWWKDAITRKRIELEAYFIELANPQQARMVAGIMTDIISNWETLVPVDRDPSTHGLILDGQWRQDRVITLPDIFHLLPEQYKWMGIHDENTPKEIRKGDGECWNWISRPLMEWLIIAHPGATYQPSSAFHPLIGSDLDETMDYFAKTETYAEMRLQELQGGKASADDIAFYQFNSPGTIKDIVFIFNPTNAHWTIVHISDVYGARKYTLYNSLANDENPRKGATPNLYRKYIPYVNQMLEIVNNFPIVVSTLLKMLALCCKVASLNIPDGSYSRIRHEKGDHYFLGATPANKPAVPARHQLESLANEHGYWTFDDIDTPADMTIVVTRSSGGNLRGSHHTSEHRFTALTLQQSHHIIFGQSDPAPKELTIPGRPDDSLSSPLKSSMFSIDTGLIRGLFPFFVHLDLSRSSTEAFLGETWQGPGRRTKKGNPPLYEEAWITSCLQRLDETGGANIRILQNDLDGSSTDNLSWPKIISKFGRKNTWSITMAKRKEHDAVAAISTLRGGYCVPFKDETTQKHEQLLQLFNQANNYKIACRVRRAPPKPTILDWQRNAQLAIAPVRFCENCQEQDILPSRWYRGLSTGHALRCAKCWLELGEANAQPSQLEGDIIMTPKKYKGKGKERADYNIDEDLSTKRKTFPPEPTANTKRPKPS</sequence>
<protein>
    <submittedName>
        <fullName evidence="2">Uncharacterized protein</fullName>
    </submittedName>
</protein>
<comment type="caution">
    <text evidence="2">The sequence shown here is derived from an EMBL/GenBank/DDBJ whole genome shotgun (WGS) entry which is preliminary data.</text>
</comment>
<feature type="compositionally biased region" description="Basic and acidic residues" evidence="1">
    <location>
        <begin position="24"/>
        <end position="43"/>
    </location>
</feature>
<feature type="compositionally biased region" description="Polar residues" evidence="1">
    <location>
        <begin position="160"/>
        <end position="172"/>
    </location>
</feature>
<gene>
    <name evidence="2" type="ORF">BLS_002870</name>
</gene>
<feature type="region of interest" description="Disordered" evidence="1">
    <location>
        <begin position="910"/>
        <end position="949"/>
    </location>
</feature>
<evidence type="ECO:0000313" key="3">
    <source>
        <dbReference type="Proteomes" id="UP000433883"/>
    </source>
</evidence>
<accession>A0A8H3UU78</accession>
<dbReference type="AlphaFoldDB" id="A0A8H3UU78"/>
<feature type="region of interest" description="Disordered" evidence="1">
    <location>
        <begin position="1"/>
        <end position="65"/>
    </location>
</feature>